<protein>
    <submittedName>
        <fullName evidence="1">Uncharacterized protein</fullName>
    </submittedName>
</protein>
<sequence length="30" mass="3167">MPNRGSSFLTLELKLANASIGLCNFGLLVS</sequence>
<name>A0A0A9BCU2_ARUDO</name>
<dbReference type="EMBL" id="GBRH01238845">
    <property type="protein sequence ID" value="JAD59050.1"/>
    <property type="molecule type" value="Transcribed_RNA"/>
</dbReference>
<accession>A0A0A9BCU2</accession>
<dbReference type="AlphaFoldDB" id="A0A0A9BCU2"/>
<reference evidence="1" key="1">
    <citation type="submission" date="2014-09" db="EMBL/GenBank/DDBJ databases">
        <authorList>
            <person name="Magalhaes I.L.F."/>
            <person name="Oliveira U."/>
            <person name="Santos F.R."/>
            <person name="Vidigal T.H.D.A."/>
            <person name="Brescovit A.D."/>
            <person name="Santos A.J."/>
        </authorList>
    </citation>
    <scope>NUCLEOTIDE SEQUENCE</scope>
    <source>
        <tissue evidence="1">Shoot tissue taken approximately 20 cm above the soil surface</tissue>
    </source>
</reference>
<proteinExistence type="predicted"/>
<reference evidence="1" key="2">
    <citation type="journal article" date="2015" name="Data Brief">
        <title>Shoot transcriptome of the giant reed, Arundo donax.</title>
        <authorList>
            <person name="Barrero R.A."/>
            <person name="Guerrero F.D."/>
            <person name="Moolhuijzen P."/>
            <person name="Goolsby J.A."/>
            <person name="Tidwell J."/>
            <person name="Bellgard S.E."/>
            <person name="Bellgard M.I."/>
        </authorList>
    </citation>
    <scope>NUCLEOTIDE SEQUENCE</scope>
    <source>
        <tissue evidence="1">Shoot tissue taken approximately 20 cm above the soil surface</tissue>
    </source>
</reference>
<organism evidence="1">
    <name type="scientific">Arundo donax</name>
    <name type="common">Giant reed</name>
    <name type="synonym">Donax arundinaceus</name>
    <dbReference type="NCBI Taxonomy" id="35708"/>
    <lineage>
        <taxon>Eukaryota</taxon>
        <taxon>Viridiplantae</taxon>
        <taxon>Streptophyta</taxon>
        <taxon>Embryophyta</taxon>
        <taxon>Tracheophyta</taxon>
        <taxon>Spermatophyta</taxon>
        <taxon>Magnoliopsida</taxon>
        <taxon>Liliopsida</taxon>
        <taxon>Poales</taxon>
        <taxon>Poaceae</taxon>
        <taxon>PACMAD clade</taxon>
        <taxon>Arundinoideae</taxon>
        <taxon>Arundineae</taxon>
        <taxon>Arundo</taxon>
    </lineage>
</organism>
<evidence type="ECO:0000313" key="1">
    <source>
        <dbReference type="EMBL" id="JAD59050.1"/>
    </source>
</evidence>